<sequence length="409" mass="44945">MTRRAASLRTDRFRPRACFIVSIDTVMRRLLVGSASSRERLPPSSVKGLLLSSSYNADRNPEHHLTLKRERLEVGRDFHTVFFFTKSKERAQLVVVFSAEPAERLHHRSALQMFREPDAASELFTTTERHARCHLTAPQFPGPCVHREKEEEGGAGIVWRGGRRSCESVTMATSGGWRPVLTRRARVIFASAACNRPLCCHGVAARLRETTADDVKLQYVNERVIFKLKCSLHRCITKSAAACPQRSERELALAGQTAFGCPSLQFEAAWALTNIASGTSAQTQAVVKSSDGPQCRDYVISLGVVKPLLSFINPSIPITFLRNVTWILPALCVLIYHTDINILVDTVWALSYLTDGGNEQIQMVIDSGVVPFLVPLLSHPGGQSSDGSSEGSGQHRDGDGRADAGGPQL</sequence>
<proteinExistence type="predicted"/>
<protein>
    <submittedName>
        <fullName evidence="1">Uncharacterized protein</fullName>
    </submittedName>
</protein>
<comment type="caution">
    <text evidence="1">The sequence shown here is derived from an EMBL/GenBank/DDBJ whole genome shotgun (WGS) entry which is preliminary data.</text>
</comment>
<dbReference type="Proteomes" id="UP000793456">
    <property type="component" value="Chromosome XIX"/>
</dbReference>
<accession>A0ACD3QI67</accession>
<dbReference type="EMBL" id="CM011692">
    <property type="protein sequence ID" value="TMS06779.1"/>
    <property type="molecule type" value="Genomic_DNA"/>
</dbReference>
<name>A0ACD3QI67_LARCR</name>
<reference evidence="1" key="1">
    <citation type="submission" date="2018-11" db="EMBL/GenBank/DDBJ databases">
        <title>The sequence and de novo assembly of Larimichthys crocea genome using PacBio and Hi-C technologies.</title>
        <authorList>
            <person name="Xu P."/>
            <person name="Chen B."/>
            <person name="Zhou Z."/>
            <person name="Ke Q."/>
            <person name="Wu Y."/>
            <person name="Bai H."/>
            <person name="Pu F."/>
        </authorList>
    </citation>
    <scope>NUCLEOTIDE SEQUENCE</scope>
    <source>
        <tissue evidence="1">Muscle</tissue>
    </source>
</reference>
<evidence type="ECO:0000313" key="1">
    <source>
        <dbReference type="EMBL" id="TMS06779.1"/>
    </source>
</evidence>
<keyword evidence="2" id="KW-1185">Reference proteome</keyword>
<gene>
    <name evidence="1" type="ORF">E3U43_016538</name>
</gene>
<evidence type="ECO:0000313" key="2">
    <source>
        <dbReference type="Proteomes" id="UP000793456"/>
    </source>
</evidence>
<organism evidence="1 2">
    <name type="scientific">Larimichthys crocea</name>
    <name type="common">Large yellow croaker</name>
    <name type="synonym">Pseudosciaena crocea</name>
    <dbReference type="NCBI Taxonomy" id="215358"/>
    <lineage>
        <taxon>Eukaryota</taxon>
        <taxon>Metazoa</taxon>
        <taxon>Chordata</taxon>
        <taxon>Craniata</taxon>
        <taxon>Vertebrata</taxon>
        <taxon>Euteleostomi</taxon>
        <taxon>Actinopterygii</taxon>
        <taxon>Neopterygii</taxon>
        <taxon>Teleostei</taxon>
        <taxon>Neoteleostei</taxon>
        <taxon>Acanthomorphata</taxon>
        <taxon>Eupercaria</taxon>
        <taxon>Sciaenidae</taxon>
        <taxon>Larimichthys</taxon>
    </lineage>
</organism>